<organism evidence="1 2">
    <name type="scientific">Solanum tuberosum</name>
    <name type="common">Potato</name>
    <dbReference type="NCBI Taxonomy" id="4113"/>
    <lineage>
        <taxon>Eukaryota</taxon>
        <taxon>Viridiplantae</taxon>
        <taxon>Streptophyta</taxon>
        <taxon>Embryophyta</taxon>
        <taxon>Tracheophyta</taxon>
        <taxon>Spermatophyta</taxon>
        <taxon>Magnoliopsida</taxon>
        <taxon>eudicotyledons</taxon>
        <taxon>Gunneridae</taxon>
        <taxon>Pentapetalae</taxon>
        <taxon>asterids</taxon>
        <taxon>lamiids</taxon>
        <taxon>Solanales</taxon>
        <taxon>Solanaceae</taxon>
        <taxon>Solanoideae</taxon>
        <taxon>Solaneae</taxon>
        <taxon>Solanum</taxon>
    </lineage>
</organism>
<proteinExistence type="predicted"/>
<protein>
    <submittedName>
        <fullName evidence="1">Uncharacterized protein</fullName>
    </submittedName>
</protein>
<dbReference type="Proteomes" id="UP000826656">
    <property type="component" value="Unassembled WGS sequence"/>
</dbReference>
<evidence type="ECO:0000313" key="2">
    <source>
        <dbReference type="Proteomes" id="UP000826656"/>
    </source>
</evidence>
<keyword evidence="2" id="KW-1185">Reference proteome</keyword>
<gene>
    <name evidence="1" type="ORF">KY290_025902</name>
</gene>
<name>A0ABQ7UX10_SOLTU</name>
<comment type="caution">
    <text evidence="1">The sequence shown here is derived from an EMBL/GenBank/DDBJ whole genome shotgun (WGS) entry which is preliminary data.</text>
</comment>
<accession>A0ABQ7UX10</accession>
<evidence type="ECO:0000313" key="1">
    <source>
        <dbReference type="EMBL" id="KAH0755632.1"/>
    </source>
</evidence>
<reference evidence="1 2" key="1">
    <citation type="journal article" date="2021" name="bioRxiv">
        <title>Chromosome-scale and haplotype-resolved genome assembly of a tetraploid potato cultivar.</title>
        <authorList>
            <person name="Sun H."/>
            <person name="Jiao W.-B."/>
            <person name="Krause K."/>
            <person name="Campoy J.A."/>
            <person name="Goel M."/>
            <person name="Folz-Donahue K."/>
            <person name="Kukat C."/>
            <person name="Huettel B."/>
            <person name="Schneeberger K."/>
        </authorList>
    </citation>
    <scope>NUCLEOTIDE SEQUENCE [LARGE SCALE GENOMIC DNA]</scope>
    <source>
        <strain evidence="1">SolTubOtavaFocal</strain>
        <tissue evidence="1">Leaves</tissue>
    </source>
</reference>
<sequence>MDVRKDLIYGASFPSLEKHPILKFKCAPDQNSNFIFTKSFRGRLSRPKLWRQLALTAKTSHFEGRMCPRTDVI</sequence>
<dbReference type="EMBL" id="JAIVGD010000018">
    <property type="protein sequence ID" value="KAH0755632.1"/>
    <property type="molecule type" value="Genomic_DNA"/>
</dbReference>